<dbReference type="GO" id="GO:0004806">
    <property type="term" value="F:triacylglycerol lipase activity"/>
    <property type="evidence" value="ECO:0007669"/>
    <property type="project" value="InterPro"/>
</dbReference>
<dbReference type="Proteomes" id="UP000460221">
    <property type="component" value="Unassembled WGS sequence"/>
</dbReference>
<name>A0A7K1FLM3_9ACTN</name>
<dbReference type="GO" id="GO:0016042">
    <property type="term" value="P:lipid catabolic process"/>
    <property type="evidence" value="ECO:0007669"/>
    <property type="project" value="InterPro"/>
</dbReference>
<dbReference type="PIRSF" id="PIRSF029171">
    <property type="entry name" value="Esterase_LipA"/>
    <property type="match status" value="1"/>
</dbReference>
<comment type="caution">
    <text evidence="2">The sequence shown here is derived from an EMBL/GenBank/DDBJ whole genome shotgun (WGS) entry which is preliminary data.</text>
</comment>
<dbReference type="InterPro" id="IPR005152">
    <property type="entry name" value="Lipase_secreted"/>
</dbReference>
<evidence type="ECO:0000313" key="3">
    <source>
        <dbReference type="Proteomes" id="UP000460221"/>
    </source>
</evidence>
<dbReference type="Gene3D" id="3.40.50.1820">
    <property type="entry name" value="alpha/beta hydrolase"/>
    <property type="match status" value="2"/>
</dbReference>
<keyword evidence="2" id="KW-0378">Hydrolase</keyword>
<dbReference type="AlphaFoldDB" id="A0A7K1FLM3"/>
<keyword evidence="1" id="KW-0472">Membrane</keyword>
<dbReference type="SUPFAM" id="SSF53474">
    <property type="entry name" value="alpha/beta-Hydrolases"/>
    <property type="match status" value="1"/>
</dbReference>
<evidence type="ECO:0000256" key="1">
    <source>
        <dbReference type="SAM" id="Phobius"/>
    </source>
</evidence>
<feature type="transmembrane region" description="Helical" evidence="1">
    <location>
        <begin position="18"/>
        <end position="41"/>
    </location>
</feature>
<dbReference type="PANTHER" id="PTHR34853:SF1">
    <property type="entry name" value="LIPASE 5"/>
    <property type="match status" value="1"/>
</dbReference>
<dbReference type="EMBL" id="WLYK01000005">
    <property type="protein sequence ID" value="MTD15047.1"/>
    <property type="molecule type" value="Genomic_DNA"/>
</dbReference>
<protein>
    <submittedName>
        <fullName evidence="2">Alpha/beta hydrolase</fullName>
    </submittedName>
</protein>
<sequence length="423" mass="43374">MITGVEADDPGERHGRPLLLRILGIALLVVAVAVGVVLAIIPRSVEDELAAGEIESIGDASFYVPPSPLTSAAPGTVVRTERLNSAPEGSIGWRVLYHSTDAFGRDILTSGVVVTPDTPAPAGGRVVVGWAHPTTGAVARCAPSNGMTPFLSIEAIGPLLNAGYAIAAADYPGLGVEGPSSYLIGASEGHSVLDSVRAARSLPEVGSGSTTVFWGHSQGGQAALFAGQLAAEYAPEMDVKAVAVAAPAADLGALLKADIDDISGVTIGSYAFSGFQSAYGARYPGMSLDQILTPEGVAATAPMSQLCLLGQNAELHNYARPLIGKYLRADPETVEPWATLLQENTPAATPADLPLFVAQGGKDTLVVPSATEKFVGTQCAAGRPVDFKLYPDDDHGTVALTASGDVASYFQQILAGEAPTSTC</sequence>
<dbReference type="InterPro" id="IPR029058">
    <property type="entry name" value="AB_hydrolase_fold"/>
</dbReference>
<accession>A0A7K1FLM3</accession>
<dbReference type="PANTHER" id="PTHR34853">
    <property type="match status" value="1"/>
</dbReference>
<keyword evidence="3" id="KW-1185">Reference proteome</keyword>
<gene>
    <name evidence="2" type="ORF">GIS00_13970</name>
</gene>
<dbReference type="Pfam" id="PF03583">
    <property type="entry name" value="LIP"/>
    <property type="match status" value="1"/>
</dbReference>
<keyword evidence="1" id="KW-1133">Transmembrane helix</keyword>
<reference evidence="2 3" key="1">
    <citation type="submission" date="2019-11" db="EMBL/GenBank/DDBJ databases">
        <authorList>
            <person name="Jiang L.-Q."/>
        </authorList>
    </citation>
    <scope>NUCLEOTIDE SEQUENCE [LARGE SCALE GENOMIC DNA]</scope>
    <source>
        <strain evidence="2 3">YIM 132087</strain>
    </source>
</reference>
<keyword evidence="1" id="KW-0812">Transmembrane</keyword>
<organism evidence="2 3">
    <name type="scientific">Nakamurella alba</name>
    <dbReference type="NCBI Taxonomy" id="2665158"/>
    <lineage>
        <taxon>Bacteria</taxon>
        <taxon>Bacillati</taxon>
        <taxon>Actinomycetota</taxon>
        <taxon>Actinomycetes</taxon>
        <taxon>Nakamurellales</taxon>
        <taxon>Nakamurellaceae</taxon>
        <taxon>Nakamurella</taxon>
    </lineage>
</organism>
<evidence type="ECO:0000313" key="2">
    <source>
        <dbReference type="EMBL" id="MTD15047.1"/>
    </source>
</evidence>
<proteinExistence type="predicted"/>